<feature type="transmembrane region" description="Helical" evidence="1">
    <location>
        <begin position="217"/>
        <end position="235"/>
    </location>
</feature>
<keyword evidence="1" id="KW-0812">Transmembrane</keyword>
<feature type="transmembrane region" description="Helical" evidence="1">
    <location>
        <begin position="143"/>
        <end position="165"/>
    </location>
</feature>
<sequence length="289" mass="32128">MRRYLSPLLRWGVLGATFLFLAKTLAGNWHEVRSLQLQSHALLYCAIALGIALIAQIWSAFIWGWILASFKETPPKRWMIVTFLKNSPAKYIPGSVWHMYGRVMAAREKGIAVEPTTLSVMIEPVFTVAGALGLALFNNEHPQYKFLSLGLVLIALHPQVLRLAWQIIRRFQGQKFQAVEMQHYPFHILLGATLFMTMRGLTFLCVVFAFTPVDWDAFRPLVSGFSFAWLLSLVIPSPGGLGVFEASALNVLSDYLTPGLLIGAVALYRFINISAEAIGAGAAFLVSEE</sequence>
<comment type="caution">
    <text evidence="2">The sequence shown here is derived from an EMBL/GenBank/DDBJ whole genome shotgun (WGS) entry which is preliminary data.</text>
</comment>
<reference evidence="2 3" key="1">
    <citation type="journal article" date="2015" name="Genome Announc.">
        <title>Draft Genome Sequence of Filamentous Marine Cyanobacterium Lyngbya confervoides Strain BDU141951.</title>
        <authorList>
            <person name="Chandrababunaidu M.M."/>
            <person name="Sen D."/>
            <person name="Tripathy S."/>
        </authorList>
    </citation>
    <scope>NUCLEOTIDE SEQUENCE [LARGE SCALE GENOMIC DNA]</scope>
    <source>
        <strain evidence="2 3">BDU141951</strain>
    </source>
</reference>
<evidence type="ECO:0000313" key="3">
    <source>
        <dbReference type="Proteomes" id="UP000031561"/>
    </source>
</evidence>
<accession>A0ABD4SYD3</accession>
<organism evidence="2 3">
    <name type="scientific">Lyngbya confervoides BDU141951</name>
    <dbReference type="NCBI Taxonomy" id="1574623"/>
    <lineage>
        <taxon>Bacteria</taxon>
        <taxon>Bacillati</taxon>
        <taxon>Cyanobacteriota</taxon>
        <taxon>Cyanophyceae</taxon>
        <taxon>Oscillatoriophycideae</taxon>
        <taxon>Oscillatoriales</taxon>
        <taxon>Microcoleaceae</taxon>
        <taxon>Lyngbya</taxon>
    </lineage>
</organism>
<dbReference type="Proteomes" id="UP000031561">
    <property type="component" value="Unassembled WGS sequence"/>
</dbReference>
<evidence type="ECO:0000313" key="2">
    <source>
        <dbReference type="EMBL" id="MCM1981444.1"/>
    </source>
</evidence>
<keyword evidence="3" id="KW-1185">Reference proteome</keyword>
<protein>
    <submittedName>
        <fullName evidence="2">YbhN family protein</fullName>
    </submittedName>
</protein>
<feature type="transmembrane region" description="Helical" evidence="1">
    <location>
        <begin position="42"/>
        <end position="68"/>
    </location>
</feature>
<dbReference type="EMBL" id="JTHE03000007">
    <property type="protein sequence ID" value="MCM1981444.1"/>
    <property type="molecule type" value="Genomic_DNA"/>
</dbReference>
<keyword evidence="1" id="KW-1133">Transmembrane helix</keyword>
<dbReference type="AlphaFoldDB" id="A0ABD4SYD3"/>
<keyword evidence="1" id="KW-0472">Membrane</keyword>
<proteinExistence type="predicted"/>
<gene>
    <name evidence="2" type="ORF">QQ91_0001175</name>
</gene>
<evidence type="ECO:0000256" key="1">
    <source>
        <dbReference type="SAM" id="Phobius"/>
    </source>
</evidence>
<feature type="transmembrane region" description="Helical" evidence="1">
    <location>
        <begin position="117"/>
        <end position="137"/>
    </location>
</feature>
<feature type="transmembrane region" description="Helical" evidence="1">
    <location>
        <begin position="186"/>
        <end position="211"/>
    </location>
</feature>
<dbReference type="RefSeq" id="WP_166283786.1">
    <property type="nucleotide sequence ID" value="NZ_JTHE03000007.1"/>
</dbReference>
<name>A0ABD4SYD3_9CYAN</name>